<keyword evidence="3" id="KW-0378">Hydrolase</keyword>
<feature type="domain" description="HNH nuclease" evidence="2">
    <location>
        <begin position="352"/>
        <end position="404"/>
    </location>
</feature>
<name>A0A1G6HE40_9ACTN</name>
<dbReference type="Pfam" id="PF02720">
    <property type="entry name" value="DUF222"/>
    <property type="match status" value="1"/>
</dbReference>
<gene>
    <name evidence="3" type="ORF">GA0111570_10936</name>
</gene>
<evidence type="ECO:0000256" key="1">
    <source>
        <dbReference type="ARBA" id="ARBA00023450"/>
    </source>
</evidence>
<keyword evidence="3" id="KW-0540">Nuclease</keyword>
<dbReference type="OrthoDB" id="3725562at2"/>
<dbReference type="GO" id="GO:0004519">
    <property type="term" value="F:endonuclease activity"/>
    <property type="evidence" value="ECO:0007669"/>
    <property type="project" value="UniProtKB-KW"/>
</dbReference>
<sequence>MSEEVSSVELMEREWGTRTGRSLAGILDTLDSLDHDHDRAFATDGERLALLDSALQAAHRLQTVASVLAAEIHAAGSDVAATGLSLTSWLTSTHPMTRREASALLLRGRDLAQFPLLREAALAGTASPEQARAITGVLSDLPDDLDAGQRRLAEQTMVDHAADFDSRGLTTLARHLLEVVAPEQADELEAARLEREERLARRNRHLDFSPDGHGSVFIRGKLPLVQAQTLMAQLDAIAHAERRRALDALDPLAEETTPAMRRADALVALAEAAALHGDAPTHGGDRPRVVVHLPESWLRDGATGAGLLASGDRISPGELRRMCCDADLVPVVLGGDSEVLDVGREHRLVTAPIRTALGVRDRGCVFPGCDRPPAACHAHHIIPWQQGGPTSLDNLVLACPHHHAIVEPPVTGPVEHRWQVRLGADGLAEVLPPRRVDRSMAPRRHRRFDPCPVA</sequence>
<keyword evidence="3" id="KW-0255">Endonuclease</keyword>
<dbReference type="CDD" id="cd00085">
    <property type="entry name" value="HNHc"/>
    <property type="match status" value="1"/>
</dbReference>
<dbReference type="InterPro" id="IPR003615">
    <property type="entry name" value="HNH_nuc"/>
</dbReference>
<comment type="similarity">
    <text evidence="1">Belongs to the Rv1128c/1148c/1588c/1702c/1945/3466 family.</text>
</comment>
<dbReference type="InterPro" id="IPR003870">
    <property type="entry name" value="DUF222"/>
</dbReference>
<dbReference type="Pfam" id="PF01844">
    <property type="entry name" value="HNH"/>
    <property type="match status" value="1"/>
</dbReference>
<dbReference type="GO" id="GO:0008270">
    <property type="term" value="F:zinc ion binding"/>
    <property type="evidence" value="ECO:0007669"/>
    <property type="project" value="InterPro"/>
</dbReference>
<evidence type="ECO:0000313" key="3">
    <source>
        <dbReference type="EMBL" id="SDB92539.1"/>
    </source>
</evidence>
<dbReference type="Gene3D" id="1.10.30.50">
    <property type="match status" value="1"/>
</dbReference>
<dbReference type="Proteomes" id="UP000199086">
    <property type="component" value="Unassembled WGS sequence"/>
</dbReference>
<evidence type="ECO:0000259" key="2">
    <source>
        <dbReference type="SMART" id="SM00507"/>
    </source>
</evidence>
<dbReference type="GO" id="GO:0003676">
    <property type="term" value="F:nucleic acid binding"/>
    <property type="evidence" value="ECO:0007669"/>
    <property type="project" value="InterPro"/>
</dbReference>
<accession>A0A1G6HE40</accession>
<dbReference type="AlphaFoldDB" id="A0A1G6HE40"/>
<protein>
    <submittedName>
        <fullName evidence="3">HNH endonuclease</fullName>
    </submittedName>
</protein>
<dbReference type="SMART" id="SM00507">
    <property type="entry name" value="HNHc"/>
    <property type="match status" value="1"/>
</dbReference>
<dbReference type="EMBL" id="FMYF01000009">
    <property type="protein sequence ID" value="SDB92539.1"/>
    <property type="molecule type" value="Genomic_DNA"/>
</dbReference>
<reference evidence="3 4" key="1">
    <citation type="submission" date="2016-06" db="EMBL/GenBank/DDBJ databases">
        <authorList>
            <person name="Olsen C.W."/>
            <person name="Carey S."/>
            <person name="Hinshaw L."/>
            <person name="Karasin A.I."/>
        </authorList>
    </citation>
    <scope>NUCLEOTIDE SEQUENCE [LARGE SCALE GENOMIC DNA]</scope>
    <source>
        <strain evidence="3 4">LZ-22</strain>
    </source>
</reference>
<organism evidence="3 4">
    <name type="scientific">Raineyella antarctica</name>
    <dbReference type="NCBI Taxonomy" id="1577474"/>
    <lineage>
        <taxon>Bacteria</taxon>
        <taxon>Bacillati</taxon>
        <taxon>Actinomycetota</taxon>
        <taxon>Actinomycetes</taxon>
        <taxon>Propionibacteriales</taxon>
        <taxon>Propionibacteriaceae</taxon>
        <taxon>Raineyella</taxon>
    </lineage>
</organism>
<dbReference type="InterPro" id="IPR002711">
    <property type="entry name" value="HNH"/>
</dbReference>
<evidence type="ECO:0000313" key="4">
    <source>
        <dbReference type="Proteomes" id="UP000199086"/>
    </source>
</evidence>
<proteinExistence type="inferred from homology"/>
<dbReference type="STRING" id="1577474.GA0111570_10936"/>
<keyword evidence="4" id="KW-1185">Reference proteome</keyword>